<keyword evidence="2 4" id="KW-0238">DNA-binding</keyword>
<evidence type="ECO:0000256" key="2">
    <source>
        <dbReference type="ARBA" id="ARBA00023125"/>
    </source>
</evidence>
<dbReference type="InterPro" id="IPR001647">
    <property type="entry name" value="HTH_TetR"/>
</dbReference>
<dbReference type="SUPFAM" id="SSF46689">
    <property type="entry name" value="Homeodomain-like"/>
    <property type="match status" value="1"/>
</dbReference>
<feature type="DNA-binding region" description="H-T-H motif" evidence="4">
    <location>
        <begin position="44"/>
        <end position="63"/>
    </location>
</feature>
<evidence type="ECO:0000256" key="4">
    <source>
        <dbReference type="PROSITE-ProRule" id="PRU00335"/>
    </source>
</evidence>
<dbReference type="PROSITE" id="PS50977">
    <property type="entry name" value="HTH_TETR_2"/>
    <property type="match status" value="1"/>
</dbReference>
<accession>A0ABU5RN00</accession>
<keyword evidence="7" id="KW-1185">Reference proteome</keyword>
<gene>
    <name evidence="6" type="ORF">VA596_49710</name>
</gene>
<dbReference type="InterPro" id="IPR009057">
    <property type="entry name" value="Homeodomain-like_sf"/>
</dbReference>
<keyword evidence="1" id="KW-0805">Transcription regulation</keyword>
<evidence type="ECO:0000313" key="6">
    <source>
        <dbReference type="EMBL" id="MEA5367687.1"/>
    </source>
</evidence>
<dbReference type="EMBL" id="JAYFSI010000026">
    <property type="protein sequence ID" value="MEA5367687.1"/>
    <property type="molecule type" value="Genomic_DNA"/>
</dbReference>
<sequence length="214" mass="23117">MTAHRKLPKGPHSLSRDEVAGTQRARLVDAVLENVGSRGYLGTTVGHITATAGVSRTSFYQQFTDKQDAFLAAYRVLSGDFIDQGVAVAAAAPDPLAAVAACGDFLVDYVHRRPTAVRAVLLEIFALGDAGLQAREEVLRAGEAVFDRTVLWLRSTEPALPAPPPFTARAVVAATIELITQAIWQATEDAYEQAREAVRHVWLLGLFGHQSLTR</sequence>
<evidence type="ECO:0000259" key="5">
    <source>
        <dbReference type="PROSITE" id="PS50977"/>
    </source>
</evidence>
<evidence type="ECO:0000256" key="3">
    <source>
        <dbReference type="ARBA" id="ARBA00023163"/>
    </source>
</evidence>
<reference evidence="6 7" key="1">
    <citation type="submission" date="2023-12" db="EMBL/GenBank/DDBJ databases">
        <title>Amycolatopsis sp. V23-08.</title>
        <authorList>
            <person name="Somphong A."/>
        </authorList>
    </citation>
    <scope>NUCLEOTIDE SEQUENCE [LARGE SCALE GENOMIC DNA]</scope>
    <source>
        <strain evidence="6 7">V23-08</strain>
    </source>
</reference>
<evidence type="ECO:0000256" key="1">
    <source>
        <dbReference type="ARBA" id="ARBA00023015"/>
    </source>
</evidence>
<evidence type="ECO:0000313" key="7">
    <source>
        <dbReference type="Proteomes" id="UP001304298"/>
    </source>
</evidence>
<dbReference type="PANTHER" id="PTHR30055:SF234">
    <property type="entry name" value="HTH-TYPE TRANSCRIPTIONAL REGULATOR BETI"/>
    <property type="match status" value="1"/>
</dbReference>
<name>A0ABU5RN00_9PSEU</name>
<dbReference type="Proteomes" id="UP001304298">
    <property type="component" value="Unassembled WGS sequence"/>
</dbReference>
<dbReference type="RefSeq" id="WP_323337820.1">
    <property type="nucleotide sequence ID" value="NZ_JAYFSI010000026.1"/>
</dbReference>
<proteinExistence type="predicted"/>
<dbReference type="PANTHER" id="PTHR30055">
    <property type="entry name" value="HTH-TYPE TRANSCRIPTIONAL REGULATOR RUTR"/>
    <property type="match status" value="1"/>
</dbReference>
<organism evidence="6 7">
    <name type="scientific">Amycolatopsis heterodermiae</name>
    <dbReference type="NCBI Taxonomy" id="3110235"/>
    <lineage>
        <taxon>Bacteria</taxon>
        <taxon>Bacillati</taxon>
        <taxon>Actinomycetota</taxon>
        <taxon>Actinomycetes</taxon>
        <taxon>Pseudonocardiales</taxon>
        <taxon>Pseudonocardiaceae</taxon>
        <taxon>Amycolatopsis</taxon>
    </lineage>
</organism>
<keyword evidence="3" id="KW-0804">Transcription</keyword>
<comment type="caution">
    <text evidence="6">The sequence shown here is derived from an EMBL/GenBank/DDBJ whole genome shotgun (WGS) entry which is preliminary data.</text>
</comment>
<feature type="domain" description="HTH tetR-type" evidence="5">
    <location>
        <begin position="21"/>
        <end position="81"/>
    </location>
</feature>
<dbReference type="Pfam" id="PF00440">
    <property type="entry name" value="TetR_N"/>
    <property type="match status" value="1"/>
</dbReference>
<protein>
    <submittedName>
        <fullName evidence="6">TetR/AcrR family transcriptional regulator</fullName>
    </submittedName>
</protein>
<dbReference type="Gene3D" id="1.10.357.10">
    <property type="entry name" value="Tetracycline Repressor, domain 2"/>
    <property type="match status" value="1"/>
</dbReference>
<dbReference type="InterPro" id="IPR050109">
    <property type="entry name" value="HTH-type_TetR-like_transc_reg"/>
</dbReference>